<dbReference type="AlphaFoldDB" id="A0AAE0VXD5"/>
<gene>
    <name evidence="1" type="ORF">CHS0354_040870</name>
</gene>
<proteinExistence type="predicted"/>
<reference evidence="1" key="3">
    <citation type="submission" date="2023-05" db="EMBL/GenBank/DDBJ databases">
        <authorList>
            <person name="Smith C.H."/>
        </authorList>
    </citation>
    <scope>NUCLEOTIDE SEQUENCE</scope>
    <source>
        <strain evidence="1">CHS0354</strain>
        <tissue evidence="1">Mantle</tissue>
    </source>
</reference>
<evidence type="ECO:0000313" key="1">
    <source>
        <dbReference type="EMBL" id="KAK3594103.1"/>
    </source>
</evidence>
<evidence type="ECO:0000313" key="2">
    <source>
        <dbReference type="Proteomes" id="UP001195483"/>
    </source>
</evidence>
<reference evidence="1" key="2">
    <citation type="journal article" date="2021" name="Genome Biol. Evol.">
        <title>Developing a high-quality reference genome for a parasitic bivalve with doubly uniparental inheritance (Bivalvia: Unionida).</title>
        <authorList>
            <person name="Smith C.H."/>
        </authorList>
    </citation>
    <scope>NUCLEOTIDE SEQUENCE</scope>
    <source>
        <strain evidence="1">CHS0354</strain>
        <tissue evidence="1">Mantle</tissue>
    </source>
</reference>
<sequence>MPFASRNDEELALFVGSVSLDAGSLPLDCVISPNKKAANASQVAAKRAHPLRYKVQEAQQEGAIFNTNCQQPSI</sequence>
<name>A0AAE0VXD5_9BIVA</name>
<protein>
    <submittedName>
        <fullName evidence="1">Uncharacterized protein</fullName>
    </submittedName>
</protein>
<organism evidence="1 2">
    <name type="scientific">Potamilus streckersoni</name>
    <dbReference type="NCBI Taxonomy" id="2493646"/>
    <lineage>
        <taxon>Eukaryota</taxon>
        <taxon>Metazoa</taxon>
        <taxon>Spiralia</taxon>
        <taxon>Lophotrochozoa</taxon>
        <taxon>Mollusca</taxon>
        <taxon>Bivalvia</taxon>
        <taxon>Autobranchia</taxon>
        <taxon>Heteroconchia</taxon>
        <taxon>Palaeoheterodonta</taxon>
        <taxon>Unionida</taxon>
        <taxon>Unionoidea</taxon>
        <taxon>Unionidae</taxon>
        <taxon>Ambleminae</taxon>
        <taxon>Lampsilini</taxon>
        <taxon>Potamilus</taxon>
    </lineage>
</organism>
<dbReference type="Proteomes" id="UP001195483">
    <property type="component" value="Unassembled WGS sequence"/>
</dbReference>
<comment type="caution">
    <text evidence="1">The sequence shown here is derived from an EMBL/GenBank/DDBJ whole genome shotgun (WGS) entry which is preliminary data.</text>
</comment>
<accession>A0AAE0VXD5</accession>
<reference evidence="1" key="1">
    <citation type="journal article" date="2021" name="Genome Biol. Evol.">
        <title>A High-Quality Reference Genome for a Parasitic Bivalve with Doubly Uniparental Inheritance (Bivalvia: Unionida).</title>
        <authorList>
            <person name="Smith C.H."/>
        </authorList>
    </citation>
    <scope>NUCLEOTIDE SEQUENCE</scope>
    <source>
        <strain evidence="1">CHS0354</strain>
    </source>
</reference>
<dbReference type="EMBL" id="JAEAOA010002342">
    <property type="protein sequence ID" value="KAK3594103.1"/>
    <property type="molecule type" value="Genomic_DNA"/>
</dbReference>
<keyword evidence="2" id="KW-1185">Reference proteome</keyword>